<dbReference type="Gene3D" id="3.40.50.1820">
    <property type="entry name" value="alpha/beta hydrolase"/>
    <property type="match status" value="1"/>
</dbReference>
<dbReference type="InterPro" id="IPR029058">
    <property type="entry name" value="AB_hydrolase_fold"/>
</dbReference>
<evidence type="ECO:0000313" key="4">
    <source>
        <dbReference type="Proteomes" id="UP000824073"/>
    </source>
</evidence>
<organism evidence="3 4">
    <name type="scientific">Candidatus Ventrousia excrementavium</name>
    <dbReference type="NCBI Taxonomy" id="2840961"/>
    <lineage>
        <taxon>Bacteria</taxon>
        <taxon>Bacillati</taxon>
        <taxon>Bacillota</taxon>
        <taxon>Clostridia</taxon>
        <taxon>Eubacteriales</taxon>
        <taxon>Clostridiaceae</taxon>
        <taxon>Clostridiaceae incertae sedis</taxon>
        <taxon>Candidatus Ventrousia</taxon>
    </lineage>
</organism>
<dbReference type="Pfam" id="PF00326">
    <property type="entry name" value="Peptidase_S9"/>
    <property type="match status" value="1"/>
</dbReference>
<gene>
    <name evidence="3" type="ORF">IAB67_03615</name>
</gene>
<dbReference type="Proteomes" id="UP000824073">
    <property type="component" value="Unassembled WGS sequence"/>
</dbReference>
<protein>
    <submittedName>
        <fullName evidence="3">S9 family peptidase</fullName>
    </submittedName>
</protein>
<dbReference type="AlphaFoldDB" id="A0A9D1IU26"/>
<reference evidence="3" key="2">
    <citation type="journal article" date="2021" name="PeerJ">
        <title>Extensive microbial diversity within the chicken gut microbiome revealed by metagenomics and culture.</title>
        <authorList>
            <person name="Gilroy R."/>
            <person name="Ravi A."/>
            <person name="Getino M."/>
            <person name="Pursley I."/>
            <person name="Horton D.L."/>
            <person name="Alikhan N.F."/>
            <person name="Baker D."/>
            <person name="Gharbi K."/>
            <person name="Hall N."/>
            <person name="Watson M."/>
            <person name="Adriaenssens E.M."/>
            <person name="Foster-Nyarko E."/>
            <person name="Jarju S."/>
            <person name="Secka A."/>
            <person name="Antonio M."/>
            <person name="Oren A."/>
            <person name="Chaudhuri R.R."/>
            <person name="La Ragione R."/>
            <person name="Hildebrand F."/>
            <person name="Pallen M.J."/>
        </authorList>
    </citation>
    <scope>NUCLEOTIDE SEQUENCE</scope>
    <source>
        <strain evidence="3">CHK191-8634</strain>
    </source>
</reference>
<dbReference type="SUPFAM" id="SSF53474">
    <property type="entry name" value="alpha/beta-Hydrolases"/>
    <property type="match status" value="1"/>
</dbReference>
<evidence type="ECO:0000313" key="3">
    <source>
        <dbReference type="EMBL" id="HIU43367.1"/>
    </source>
</evidence>
<dbReference type="EMBL" id="DVMR01000033">
    <property type="protein sequence ID" value="HIU43367.1"/>
    <property type="molecule type" value="Genomic_DNA"/>
</dbReference>
<feature type="domain" description="Peptidase S9 prolyl oligopeptidase catalytic" evidence="2">
    <location>
        <begin position="90"/>
        <end position="266"/>
    </location>
</feature>
<sequence length="271" mass="29806">MDVLSMLRNDPAVVRAEQAQAPEEYAQTAQLYTFRYRSASEEVEGMLAVPADLDGPLPAVVYCHGGNRDLSPMRPATACRLAAAGYAGIGSQYRGCSGSTGSDEFGGADVLDVIRVTDLVLRLPFVRTDGVYMQGHSRGGMMAYLCAACDRRIRAVAIGAGVADCVMMYNRREQAMKQVFHELVGGSPEQLPEEFRRRSAVCWAERIEAPVLICQGTGDWRVDPQQSIDMDAALEAAGKEHRLILYEEADHSLKNTGYWADVLDWFRAHPL</sequence>
<dbReference type="PANTHER" id="PTHR42776:SF27">
    <property type="entry name" value="DIPEPTIDYL PEPTIDASE FAMILY MEMBER 6"/>
    <property type="match status" value="1"/>
</dbReference>
<name>A0A9D1IU26_9CLOT</name>
<keyword evidence="1" id="KW-0378">Hydrolase</keyword>
<comment type="caution">
    <text evidence="3">The sequence shown here is derived from an EMBL/GenBank/DDBJ whole genome shotgun (WGS) entry which is preliminary data.</text>
</comment>
<evidence type="ECO:0000259" key="2">
    <source>
        <dbReference type="Pfam" id="PF00326"/>
    </source>
</evidence>
<dbReference type="InterPro" id="IPR001375">
    <property type="entry name" value="Peptidase_S9_cat"/>
</dbReference>
<reference evidence="3" key="1">
    <citation type="submission" date="2020-10" db="EMBL/GenBank/DDBJ databases">
        <authorList>
            <person name="Gilroy R."/>
        </authorList>
    </citation>
    <scope>NUCLEOTIDE SEQUENCE</scope>
    <source>
        <strain evidence="3">CHK191-8634</strain>
    </source>
</reference>
<dbReference type="PANTHER" id="PTHR42776">
    <property type="entry name" value="SERINE PEPTIDASE S9 FAMILY MEMBER"/>
    <property type="match status" value="1"/>
</dbReference>
<dbReference type="GO" id="GO:0004252">
    <property type="term" value="F:serine-type endopeptidase activity"/>
    <property type="evidence" value="ECO:0007669"/>
    <property type="project" value="TreeGrafter"/>
</dbReference>
<dbReference type="GO" id="GO:0006508">
    <property type="term" value="P:proteolysis"/>
    <property type="evidence" value="ECO:0007669"/>
    <property type="project" value="InterPro"/>
</dbReference>
<accession>A0A9D1IU26</accession>
<proteinExistence type="predicted"/>
<evidence type="ECO:0000256" key="1">
    <source>
        <dbReference type="ARBA" id="ARBA00022801"/>
    </source>
</evidence>